<dbReference type="EMBL" id="CP061800">
    <property type="protein sequence ID" value="QTA86256.1"/>
    <property type="molecule type" value="Genomic_DNA"/>
</dbReference>
<sequence>MKAITKIMVACDLSKYSKETLEYAAHLAEKLQAELIIVNVINQRDIDIILKVAEGQFDRSIETYVEKSAEEYVKRVKEERTREIEKLIKATSPENLSVKKIFKTGVPFQELIRAVEEEEPNIMVMGRKGRSDLAGVLFGPVAEKMFRCCPVPLLSVRPENK</sequence>
<dbReference type="PANTHER" id="PTHR46268">
    <property type="entry name" value="STRESS RESPONSE PROTEIN NHAX"/>
    <property type="match status" value="1"/>
</dbReference>
<reference evidence="3" key="1">
    <citation type="journal article" date="2021" name="Microb. Physiol.">
        <title>Proteogenomic Insights into the Physiology of Marine, Sulfate-Reducing, Filamentous Desulfonema limicola and Desulfonema magnum.</title>
        <authorList>
            <person name="Schnaars V."/>
            <person name="Wohlbrand L."/>
            <person name="Scheve S."/>
            <person name="Hinrichs C."/>
            <person name="Reinhardt R."/>
            <person name="Rabus R."/>
        </authorList>
    </citation>
    <scope>NUCLEOTIDE SEQUENCE</scope>
    <source>
        <strain evidence="3">4be13</strain>
    </source>
</reference>
<dbReference type="PRINTS" id="PR01438">
    <property type="entry name" value="UNVRSLSTRESS"/>
</dbReference>
<dbReference type="InterPro" id="IPR014729">
    <property type="entry name" value="Rossmann-like_a/b/a_fold"/>
</dbReference>
<accession>A0A975BJ41</accession>
<dbReference type="SUPFAM" id="SSF52402">
    <property type="entry name" value="Adenine nucleotide alpha hydrolases-like"/>
    <property type="match status" value="1"/>
</dbReference>
<feature type="domain" description="UspA" evidence="2">
    <location>
        <begin position="5"/>
        <end position="157"/>
    </location>
</feature>
<protein>
    <submittedName>
        <fullName evidence="3">Universal stress protein family protein</fullName>
    </submittedName>
</protein>
<dbReference type="KEGG" id="dmm:dnm_022770"/>
<dbReference type="InterPro" id="IPR006015">
    <property type="entry name" value="Universal_stress_UspA"/>
</dbReference>
<evidence type="ECO:0000259" key="2">
    <source>
        <dbReference type="Pfam" id="PF00582"/>
    </source>
</evidence>
<dbReference type="Gene3D" id="3.40.50.620">
    <property type="entry name" value="HUPs"/>
    <property type="match status" value="1"/>
</dbReference>
<dbReference type="Proteomes" id="UP000663722">
    <property type="component" value="Chromosome"/>
</dbReference>
<name>A0A975BJ41_9BACT</name>
<gene>
    <name evidence="3" type="ORF">dnm_022770</name>
</gene>
<dbReference type="PANTHER" id="PTHR46268:SF6">
    <property type="entry name" value="UNIVERSAL STRESS PROTEIN UP12"/>
    <property type="match status" value="1"/>
</dbReference>
<dbReference type="InterPro" id="IPR006016">
    <property type="entry name" value="UspA"/>
</dbReference>
<dbReference type="CDD" id="cd00293">
    <property type="entry name" value="USP-like"/>
    <property type="match status" value="1"/>
</dbReference>
<evidence type="ECO:0000313" key="4">
    <source>
        <dbReference type="Proteomes" id="UP000663722"/>
    </source>
</evidence>
<comment type="similarity">
    <text evidence="1">Belongs to the universal stress protein A family.</text>
</comment>
<organism evidence="3 4">
    <name type="scientific">Desulfonema magnum</name>
    <dbReference type="NCBI Taxonomy" id="45655"/>
    <lineage>
        <taxon>Bacteria</taxon>
        <taxon>Pseudomonadati</taxon>
        <taxon>Thermodesulfobacteriota</taxon>
        <taxon>Desulfobacteria</taxon>
        <taxon>Desulfobacterales</taxon>
        <taxon>Desulfococcaceae</taxon>
        <taxon>Desulfonema</taxon>
    </lineage>
</organism>
<keyword evidence="4" id="KW-1185">Reference proteome</keyword>
<dbReference type="RefSeq" id="WP_207681971.1">
    <property type="nucleotide sequence ID" value="NZ_CP061800.1"/>
</dbReference>
<evidence type="ECO:0000256" key="1">
    <source>
        <dbReference type="ARBA" id="ARBA00008791"/>
    </source>
</evidence>
<dbReference type="AlphaFoldDB" id="A0A975BJ41"/>
<evidence type="ECO:0000313" key="3">
    <source>
        <dbReference type="EMBL" id="QTA86256.1"/>
    </source>
</evidence>
<proteinExistence type="inferred from homology"/>
<dbReference type="Pfam" id="PF00582">
    <property type="entry name" value="Usp"/>
    <property type="match status" value="1"/>
</dbReference>